<dbReference type="RefSeq" id="WP_021474047.1">
    <property type="nucleotide sequence ID" value="NZ_BDMH01000013.1"/>
</dbReference>
<protein>
    <submittedName>
        <fullName evidence="2">Uncharacterized protein</fullName>
    </submittedName>
</protein>
<dbReference type="EMBL" id="CP101185">
    <property type="protein sequence ID" value="UYV97186.1"/>
    <property type="molecule type" value="Genomic_DNA"/>
</dbReference>
<gene>
    <name evidence="2" type="ORF">NL394_19415</name>
</gene>
<feature type="region of interest" description="Disordered" evidence="1">
    <location>
        <begin position="40"/>
        <end position="71"/>
    </location>
</feature>
<organism evidence="2 3">
    <name type="scientific">Paenarthrobacter ureafaciens</name>
    <dbReference type="NCBI Taxonomy" id="37931"/>
    <lineage>
        <taxon>Bacteria</taxon>
        <taxon>Bacillati</taxon>
        <taxon>Actinomycetota</taxon>
        <taxon>Actinomycetes</taxon>
        <taxon>Micrococcales</taxon>
        <taxon>Micrococcaceae</taxon>
        <taxon>Paenarthrobacter</taxon>
    </lineage>
</organism>
<accession>A0AAX3EH33</accession>
<proteinExistence type="predicted"/>
<feature type="compositionally biased region" description="Low complexity" evidence="1">
    <location>
        <begin position="41"/>
        <end position="71"/>
    </location>
</feature>
<sequence>MAVADGLAVAVGAAVGATVAVGLGDGVTVAVGAADGGAEGPGPAAGAVGVGTADADGSLGAGPEAPAPALSDGVPTVPGASGPHDGPIVGTGGGLSMVGSTATGRVGPAGAGIDPGSVAGVDVESPPTAGVSTAGEGAGVVLGSGAWKAEGALLEGVVPPPGVDSVAGSSWLDPTMTNATVPATTIAAGAAHFPTITPRMLVAPKPRARLNLSGNYRPTGAGTINTVFLMLC</sequence>
<evidence type="ECO:0000313" key="3">
    <source>
        <dbReference type="Proteomes" id="UP001163293"/>
    </source>
</evidence>
<name>A0AAX3EH33_PAEUR</name>
<keyword evidence="3" id="KW-1185">Reference proteome</keyword>
<evidence type="ECO:0000256" key="1">
    <source>
        <dbReference type="SAM" id="MobiDB-lite"/>
    </source>
</evidence>
<dbReference type="GeneID" id="79886491"/>
<reference evidence="2" key="1">
    <citation type="submission" date="2022-07" db="EMBL/GenBank/DDBJ databases">
        <authorList>
            <person name="Wu T."/>
        </authorList>
    </citation>
    <scope>NUCLEOTIDE SEQUENCE</scope>
    <source>
        <strain evidence="2">SD-1</strain>
    </source>
</reference>
<dbReference type="Proteomes" id="UP001163293">
    <property type="component" value="Chromosome"/>
</dbReference>
<dbReference type="AlphaFoldDB" id="A0AAX3EH33"/>
<evidence type="ECO:0000313" key="2">
    <source>
        <dbReference type="EMBL" id="UYV97186.1"/>
    </source>
</evidence>